<reference evidence="1 2" key="1">
    <citation type="submission" date="2022-12" db="EMBL/GenBank/DDBJ databases">
        <title>Hymenobacter canadensis sp. nov. isolated from lake water of the Cambridge Bay, Canada.</title>
        <authorList>
            <person name="Kim W.H."/>
            <person name="Lee Y.M."/>
        </authorList>
    </citation>
    <scope>NUCLEOTIDE SEQUENCE [LARGE SCALE GENOMIC DNA]</scope>
    <source>
        <strain evidence="1 2">PAMC 29467</strain>
    </source>
</reference>
<dbReference type="EMBL" id="CP114767">
    <property type="protein sequence ID" value="WBA42156.1"/>
    <property type="molecule type" value="Genomic_DNA"/>
</dbReference>
<name>A0ABY7LP04_9BACT</name>
<evidence type="ECO:0000313" key="2">
    <source>
        <dbReference type="Proteomes" id="UP001211005"/>
    </source>
</evidence>
<accession>A0ABY7LP04</accession>
<keyword evidence="2" id="KW-1185">Reference proteome</keyword>
<dbReference type="RefSeq" id="WP_269560214.1">
    <property type="nucleotide sequence ID" value="NZ_CP114767.1"/>
</dbReference>
<proteinExistence type="predicted"/>
<evidence type="ECO:0000313" key="1">
    <source>
        <dbReference type="EMBL" id="WBA42156.1"/>
    </source>
</evidence>
<evidence type="ECO:0008006" key="3">
    <source>
        <dbReference type="Google" id="ProtNLM"/>
    </source>
</evidence>
<sequence>MNRLAAVILWPLGVALVLLPNGCAYGSKTSSKTSSESRSRTTTPYAEAKLRGCLPERWTVRKVTADSSKIALAHIGKADFELHFEAQYSVVDTLYARQLNKKPGNTYQPHIILHFYRHSAKVKQQARFVQDNMAIISALAFPQDFGETQDFLVYESTGPVALRSVDAAEVQLRNCLQAKLRE</sequence>
<dbReference type="Proteomes" id="UP001211005">
    <property type="component" value="Chromosome"/>
</dbReference>
<protein>
    <recommendedName>
        <fullName evidence="3">Lipoprotein</fullName>
    </recommendedName>
</protein>
<organism evidence="1 2">
    <name type="scientific">Hymenobacter canadensis</name>
    <dbReference type="NCBI Taxonomy" id="2999067"/>
    <lineage>
        <taxon>Bacteria</taxon>
        <taxon>Pseudomonadati</taxon>
        <taxon>Bacteroidota</taxon>
        <taxon>Cytophagia</taxon>
        <taxon>Cytophagales</taxon>
        <taxon>Hymenobacteraceae</taxon>
        <taxon>Hymenobacter</taxon>
    </lineage>
</organism>
<gene>
    <name evidence="1" type="ORF">O3303_01050</name>
</gene>